<protein>
    <submittedName>
        <fullName evidence="1">Uncharacterized protein</fullName>
    </submittedName>
</protein>
<name>A0ABR9FU03_9GAMM</name>
<evidence type="ECO:0000313" key="2">
    <source>
        <dbReference type="Proteomes" id="UP001645038"/>
    </source>
</evidence>
<keyword evidence="2" id="KW-1185">Reference proteome</keyword>
<dbReference type="EMBL" id="RRZB01000002">
    <property type="protein sequence ID" value="MBE0462097.1"/>
    <property type="molecule type" value="Genomic_DNA"/>
</dbReference>
<sequence>MTSKEEAQNFIDELTAKVGEPEEFTFLIPGWEPVDSKQGLWWITSQLWEGFYVAYQIDSKKKLVYLKSWEFGEDEPEWPISV</sequence>
<dbReference type="RefSeq" id="WP_192536616.1">
    <property type="nucleotide sequence ID" value="NZ_JABUZA010000004.1"/>
</dbReference>
<comment type="caution">
    <text evidence="1">The sequence shown here is derived from an EMBL/GenBank/DDBJ whole genome shotgun (WGS) entry which is preliminary data.</text>
</comment>
<organism evidence="1 2">
    <name type="scientific">Halomonas colorata</name>
    <dbReference type="NCBI Taxonomy" id="2742615"/>
    <lineage>
        <taxon>Bacteria</taxon>
        <taxon>Pseudomonadati</taxon>
        <taxon>Pseudomonadota</taxon>
        <taxon>Gammaproteobacteria</taxon>
        <taxon>Oceanospirillales</taxon>
        <taxon>Halomonadaceae</taxon>
        <taxon>Halomonas</taxon>
    </lineage>
</organism>
<dbReference type="Proteomes" id="UP001645038">
    <property type="component" value="Unassembled WGS sequence"/>
</dbReference>
<gene>
    <name evidence="1" type="ORF">EI547_01310</name>
</gene>
<reference evidence="1 2" key="1">
    <citation type="submission" date="2020-07" db="EMBL/GenBank/DDBJ databases">
        <title>Halophilic bacteria isolated from french cheeses.</title>
        <authorList>
            <person name="Kothe C.I."/>
            <person name="Farah-Kraiem B."/>
            <person name="Renault P."/>
            <person name="Dridi B."/>
        </authorList>
    </citation>
    <scope>NUCLEOTIDE SEQUENCE [LARGE SCALE GENOMIC DNA]</scope>
    <source>
        <strain evidence="1 2">FME20</strain>
    </source>
</reference>
<accession>A0ABR9FU03</accession>
<evidence type="ECO:0000313" key="1">
    <source>
        <dbReference type="EMBL" id="MBE0462097.1"/>
    </source>
</evidence>
<proteinExistence type="predicted"/>